<proteinExistence type="predicted"/>
<sequence>MRSSLTDPRAASYAGCLGGQVLPPDEVLALLKEVKNGKWVPPKGHSRYDAEGRHTGGAPIVACGGWADAGECLSPIPKEGGGYRVSQANGFVVLERLLPAEKLEVGEMSEEVDVDAVADEAMDGGLGGD</sequence>
<dbReference type="EMBL" id="LSRX01000275">
    <property type="protein sequence ID" value="OLQ02013.1"/>
    <property type="molecule type" value="Genomic_DNA"/>
</dbReference>
<gene>
    <name evidence="1" type="ORF">AK812_SmicGene15193</name>
</gene>
<keyword evidence="2" id="KW-1185">Reference proteome</keyword>
<protein>
    <submittedName>
        <fullName evidence="1">Uncharacterized protein</fullName>
    </submittedName>
</protein>
<evidence type="ECO:0000313" key="1">
    <source>
        <dbReference type="EMBL" id="OLQ02013.1"/>
    </source>
</evidence>
<name>A0A1Q9E3N6_SYMMI</name>
<accession>A0A1Q9E3N6</accession>
<comment type="caution">
    <text evidence="1">The sequence shown here is derived from an EMBL/GenBank/DDBJ whole genome shotgun (WGS) entry which is preliminary data.</text>
</comment>
<dbReference type="AlphaFoldDB" id="A0A1Q9E3N6"/>
<dbReference type="OrthoDB" id="10385743at2759"/>
<organism evidence="1 2">
    <name type="scientific">Symbiodinium microadriaticum</name>
    <name type="common">Dinoflagellate</name>
    <name type="synonym">Zooxanthella microadriatica</name>
    <dbReference type="NCBI Taxonomy" id="2951"/>
    <lineage>
        <taxon>Eukaryota</taxon>
        <taxon>Sar</taxon>
        <taxon>Alveolata</taxon>
        <taxon>Dinophyceae</taxon>
        <taxon>Suessiales</taxon>
        <taxon>Symbiodiniaceae</taxon>
        <taxon>Symbiodinium</taxon>
    </lineage>
</organism>
<dbReference type="Proteomes" id="UP000186817">
    <property type="component" value="Unassembled WGS sequence"/>
</dbReference>
<reference evidence="1 2" key="1">
    <citation type="submission" date="2016-02" db="EMBL/GenBank/DDBJ databases">
        <title>Genome analysis of coral dinoflagellate symbionts highlights evolutionary adaptations to a symbiotic lifestyle.</title>
        <authorList>
            <person name="Aranda M."/>
            <person name="Li Y."/>
            <person name="Liew Y.J."/>
            <person name="Baumgarten S."/>
            <person name="Simakov O."/>
            <person name="Wilson M."/>
            <person name="Piel J."/>
            <person name="Ashoor H."/>
            <person name="Bougouffa S."/>
            <person name="Bajic V.B."/>
            <person name="Ryu T."/>
            <person name="Ravasi T."/>
            <person name="Bayer T."/>
            <person name="Micklem G."/>
            <person name="Kim H."/>
            <person name="Bhak J."/>
            <person name="Lajeunesse T.C."/>
            <person name="Voolstra C.R."/>
        </authorList>
    </citation>
    <scope>NUCLEOTIDE SEQUENCE [LARGE SCALE GENOMIC DNA]</scope>
    <source>
        <strain evidence="1 2">CCMP2467</strain>
    </source>
</reference>
<evidence type="ECO:0000313" key="2">
    <source>
        <dbReference type="Proteomes" id="UP000186817"/>
    </source>
</evidence>